<organism evidence="2">
    <name type="scientific">Myoviridae sp. ct3it16</name>
    <dbReference type="NCBI Taxonomy" id="2825027"/>
    <lineage>
        <taxon>Viruses</taxon>
        <taxon>Duplodnaviria</taxon>
        <taxon>Heunggongvirae</taxon>
        <taxon>Uroviricota</taxon>
        <taxon>Caudoviricetes</taxon>
    </lineage>
</organism>
<name>A0A8S5PGQ8_9CAUD</name>
<evidence type="ECO:0000256" key="1">
    <source>
        <dbReference type="SAM" id="Phobius"/>
    </source>
</evidence>
<accession>A0A8S5PGQ8</accession>
<protein>
    <submittedName>
        <fullName evidence="2">Uncharacterized protein</fullName>
    </submittedName>
</protein>
<evidence type="ECO:0000313" key="2">
    <source>
        <dbReference type="EMBL" id="DAE06278.1"/>
    </source>
</evidence>
<keyword evidence="1" id="KW-0812">Transmembrane</keyword>
<reference evidence="2" key="1">
    <citation type="journal article" date="2021" name="Proc. Natl. Acad. Sci. U.S.A.">
        <title>A Catalog of Tens of Thousands of Viruses from Human Metagenomes Reveals Hidden Associations with Chronic Diseases.</title>
        <authorList>
            <person name="Tisza M.J."/>
            <person name="Buck C.B."/>
        </authorList>
    </citation>
    <scope>NUCLEOTIDE SEQUENCE</scope>
    <source>
        <strain evidence="2">Ct3it16</strain>
    </source>
</reference>
<keyword evidence="1" id="KW-1133">Transmembrane helix</keyword>
<dbReference type="EMBL" id="BK015432">
    <property type="protein sequence ID" value="DAE06278.1"/>
    <property type="molecule type" value="Genomic_DNA"/>
</dbReference>
<feature type="transmembrane region" description="Helical" evidence="1">
    <location>
        <begin position="57"/>
        <end position="75"/>
    </location>
</feature>
<sequence>MIKVYLLVTTIFLEILFIRFELDELQNWYKAIKDQMFEDFSTRENQRKYARKKAAKNIFKILIVGLLVLFGISFLK</sequence>
<keyword evidence="1" id="KW-0472">Membrane</keyword>
<proteinExistence type="predicted"/>